<dbReference type="GO" id="GO:0006355">
    <property type="term" value="P:regulation of DNA-templated transcription"/>
    <property type="evidence" value="ECO:0007669"/>
    <property type="project" value="InterPro"/>
</dbReference>
<dbReference type="AlphaFoldDB" id="A0A9W5U0R4"/>
<evidence type="ECO:0000256" key="2">
    <source>
        <dbReference type="SAM" id="MobiDB-lite"/>
    </source>
</evidence>
<gene>
    <name evidence="4" type="ORF">GCM10011409_37960</name>
</gene>
<dbReference type="InterPro" id="IPR024455">
    <property type="entry name" value="Phage_capsid"/>
</dbReference>
<evidence type="ECO:0000313" key="4">
    <source>
        <dbReference type="EMBL" id="GGB56810.1"/>
    </source>
</evidence>
<evidence type="ECO:0000256" key="1">
    <source>
        <dbReference type="ARBA" id="ARBA00004328"/>
    </source>
</evidence>
<dbReference type="NCBIfam" id="TIGR01554">
    <property type="entry name" value="major_cap_HK97"/>
    <property type="match status" value="1"/>
</dbReference>
<feature type="compositionally biased region" description="Basic and acidic residues" evidence="2">
    <location>
        <begin position="35"/>
        <end position="54"/>
    </location>
</feature>
<proteinExistence type="predicted"/>
<keyword evidence="5" id="KW-1185">Reference proteome</keyword>
<feature type="region of interest" description="Disordered" evidence="2">
    <location>
        <begin position="35"/>
        <end position="87"/>
    </location>
</feature>
<dbReference type="RefSeq" id="WP_188725682.1">
    <property type="nucleotide sequence ID" value="NZ_BMJD01000044.1"/>
</dbReference>
<organism evidence="4 5">
    <name type="scientific">Lentibacillus populi</name>
    <dbReference type="NCBI Taxonomy" id="1827502"/>
    <lineage>
        <taxon>Bacteria</taxon>
        <taxon>Bacillati</taxon>
        <taxon>Bacillota</taxon>
        <taxon>Bacilli</taxon>
        <taxon>Bacillales</taxon>
        <taxon>Bacillaceae</taxon>
        <taxon>Lentibacillus</taxon>
    </lineage>
</organism>
<dbReference type="PROSITE" id="PS50937">
    <property type="entry name" value="HTH_MERR_2"/>
    <property type="match status" value="1"/>
</dbReference>
<accession>A0A9W5U0R4</accession>
<dbReference type="Gene3D" id="3.30.2400.10">
    <property type="entry name" value="Major capsid protein gp5"/>
    <property type="match status" value="1"/>
</dbReference>
<reference evidence="4" key="1">
    <citation type="journal article" date="2014" name="Int. J. Syst. Evol. Microbiol.">
        <title>Complete genome sequence of Corynebacterium casei LMG S-19264T (=DSM 44701T), isolated from a smear-ripened cheese.</title>
        <authorList>
            <consortium name="US DOE Joint Genome Institute (JGI-PGF)"/>
            <person name="Walter F."/>
            <person name="Albersmeier A."/>
            <person name="Kalinowski J."/>
            <person name="Ruckert C."/>
        </authorList>
    </citation>
    <scope>NUCLEOTIDE SEQUENCE</scope>
    <source>
        <strain evidence="4">CGMCC 1.15454</strain>
    </source>
</reference>
<dbReference type="EMBL" id="BMJD01000044">
    <property type="protein sequence ID" value="GGB56810.1"/>
    <property type="molecule type" value="Genomic_DNA"/>
</dbReference>
<name>A0A9W5U0R4_9BACI</name>
<reference evidence="4" key="2">
    <citation type="submission" date="2020-09" db="EMBL/GenBank/DDBJ databases">
        <authorList>
            <person name="Sun Q."/>
            <person name="Zhou Y."/>
        </authorList>
    </citation>
    <scope>NUCLEOTIDE SEQUENCE</scope>
    <source>
        <strain evidence="4">CGMCC 1.15454</strain>
    </source>
</reference>
<evidence type="ECO:0000313" key="5">
    <source>
        <dbReference type="Proteomes" id="UP000621492"/>
    </source>
</evidence>
<dbReference type="Proteomes" id="UP000621492">
    <property type="component" value="Unassembled WGS sequence"/>
</dbReference>
<dbReference type="Pfam" id="PF05065">
    <property type="entry name" value="Phage_capsid"/>
    <property type="match status" value="1"/>
</dbReference>
<dbReference type="SUPFAM" id="SSF56563">
    <property type="entry name" value="Major capsid protein gp5"/>
    <property type="match status" value="1"/>
</dbReference>
<dbReference type="GO" id="GO:0003677">
    <property type="term" value="F:DNA binding"/>
    <property type="evidence" value="ECO:0007669"/>
    <property type="project" value="InterPro"/>
</dbReference>
<protein>
    <submittedName>
        <fullName evidence="4">Phage capsid protein</fullName>
    </submittedName>
</protein>
<comment type="subcellular location">
    <subcellularLocation>
        <location evidence="1">Virion</location>
    </subcellularLocation>
</comment>
<feature type="compositionally biased region" description="Polar residues" evidence="2">
    <location>
        <begin position="78"/>
        <end position="87"/>
    </location>
</feature>
<dbReference type="Gene3D" id="3.30.2320.10">
    <property type="entry name" value="hypothetical protein PF0899 domain"/>
    <property type="match status" value="1"/>
</dbReference>
<feature type="domain" description="HTH merR-type" evidence="3">
    <location>
        <begin position="1"/>
        <end position="20"/>
    </location>
</feature>
<sequence>MNRLQEIEARLAEIREMLDNDEKRGDAKFSDLEKEVRDLKEEKEEIEARERMMDEQNGDEGQGQGEDEARSFAGQAHQPGQTMIQPNNEQREAFQKYLETREIDGGALKTDSGFVVVPEQIVTEIMKLKEKEFNLDQYVTVKSVGYGSGKYPVVRQSEVAALPEVAELEENPKLAVKPFYNLGYDIKTYRGYFLVSREAIEDAAVNVLSELMTWMARTIASTRNAAIVKAIKSGTPGEEGKKLKLATITAEGIDGIKDAINLNLKPNYEHNVAIVSQTAFAELDKLKDNQGNYLLQSDVKEPTQKRLLGAAVVVLPDEMLGEKSDKTIIIGNLKDAIVLFDRSQYQAAWTNYMQYGESLMVAVRQDVRILDEKSAIIINFGKEEEEVTP</sequence>
<evidence type="ECO:0000259" key="3">
    <source>
        <dbReference type="PROSITE" id="PS50937"/>
    </source>
</evidence>
<dbReference type="InterPro" id="IPR000551">
    <property type="entry name" value="MerR-type_HTH_dom"/>
</dbReference>
<dbReference type="InterPro" id="IPR054612">
    <property type="entry name" value="Phage_capsid-like_C"/>
</dbReference>
<comment type="caution">
    <text evidence="4">The sequence shown here is derived from an EMBL/GenBank/DDBJ whole genome shotgun (WGS) entry which is preliminary data.</text>
</comment>